<feature type="signal peptide" evidence="5">
    <location>
        <begin position="1"/>
        <end position="27"/>
    </location>
</feature>
<dbReference type="PANTHER" id="PTHR30203:SF29">
    <property type="entry name" value="PROTEIN CYAE"/>
    <property type="match status" value="1"/>
</dbReference>
<keyword evidence="2" id="KW-0813">Transport</keyword>
<dbReference type="Proteomes" id="UP000662914">
    <property type="component" value="Chromosome"/>
</dbReference>
<keyword evidence="2" id="KW-0354">Hemolysis</keyword>
<dbReference type="PANTHER" id="PTHR30203">
    <property type="entry name" value="OUTER MEMBRANE CATION EFFLUX PROTEIN"/>
    <property type="match status" value="1"/>
</dbReference>
<keyword evidence="5" id="KW-0732">Signal</keyword>
<evidence type="ECO:0000313" key="7">
    <source>
        <dbReference type="Proteomes" id="UP000662914"/>
    </source>
</evidence>
<dbReference type="InterPro" id="IPR003423">
    <property type="entry name" value="OMP_efflux"/>
</dbReference>
<dbReference type="PIRSF" id="PIRSF001892">
    <property type="entry name" value="CyaE"/>
    <property type="match status" value="1"/>
</dbReference>
<dbReference type="InterPro" id="IPR010131">
    <property type="entry name" value="MdtP/NodT-like"/>
</dbReference>
<organism evidence="6 7">
    <name type="scientific">Candidatus Desulfobacillus denitrificans</name>
    <dbReference type="NCBI Taxonomy" id="2608985"/>
    <lineage>
        <taxon>Bacteria</taxon>
        <taxon>Pseudomonadati</taxon>
        <taxon>Pseudomonadota</taxon>
        <taxon>Betaproteobacteria</taxon>
        <taxon>Candidatus Desulfobacillus</taxon>
    </lineage>
</organism>
<dbReference type="SUPFAM" id="SSF56954">
    <property type="entry name" value="Outer membrane efflux proteins (OEP)"/>
    <property type="match status" value="1"/>
</dbReference>
<proteinExistence type="inferred from homology"/>
<evidence type="ECO:0000256" key="2">
    <source>
        <dbReference type="PIRNR" id="PIRNR001892"/>
    </source>
</evidence>
<keyword evidence="3" id="KW-0175">Coiled coil</keyword>
<dbReference type="Pfam" id="PF02321">
    <property type="entry name" value="OEP"/>
    <property type="match status" value="2"/>
</dbReference>
<feature type="coiled-coil region" evidence="3">
    <location>
        <begin position="350"/>
        <end position="402"/>
    </location>
</feature>
<feature type="chain" id="PRO_5035236989" description="Protein CyaE" evidence="5">
    <location>
        <begin position="28"/>
        <end position="484"/>
    </location>
</feature>
<comment type="subcellular location">
    <subcellularLocation>
        <location evidence="2">Cell outer membrane</location>
        <topology evidence="2">Peripheral membrane protein</topology>
    </subcellularLocation>
</comment>
<sequence length="484" mass="50146">METDFSGALRRGALLAAAALIPLSAQAADPFGTLAAVPPPGGLRAVPAPCQPADLGKPLDLADVVDLALCNNPQTRLGWANARYQAALAGAAQSAFLPTLSADASVTRIRNEAARGGDPYTLRSAGIGLAYVLFDFGLRSANLESARQLFAAAASTRDATVQSVFLSAMQAYFQKQASAAALEAARQSEKAALESLNAAEARYRVGNATPADRLQARTAHSQATLNRIGAEGAAKTAQGMLANVLGSEPTRELELLPMPPAAPDAGFEADVARLIEEARQRRPDLAAAEAQFRAAQAGIDAARAGHLPTLSLGVGAGRSQASGLPAYDSSTIGLTLTIPIFSGFSTTYKVHAAEAQADAQAARREQLRLQVALDVWNAYASLATATQSVKTAEELLESASQSERVAAGRYRAGVGSILDLLLSQAALANARQSRIQAGYNWFVSRAALAQSMGALDAGLLTTLSPGPSPASGRGELREPLRGPN</sequence>
<evidence type="ECO:0000256" key="5">
    <source>
        <dbReference type="SAM" id="SignalP"/>
    </source>
</evidence>
<feature type="region of interest" description="Disordered" evidence="4">
    <location>
        <begin position="463"/>
        <end position="484"/>
    </location>
</feature>
<evidence type="ECO:0000256" key="1">
    <source>
        <dbReference type="ARBA" id="ARBA00007613"/>
    </source>
</evidence>
<dbReference type="AlphaFoldDB" id="A0A809RBB3"/>
<dbReference type="KEGG" id="ddz:DSYM_23340"/>
<dbReference type="EMBL" id="AP021857">
    <property type="protein sequence ID" value="BBO21635.1"/>
    <property type="molecule type" value="Genomic_DNA"/>
</dbReference>
<dbReference type="GO" id="GO:0031640">
    <property type="term" value="P:killing of cells of another organism"/>
    <property type="evidence" value="ECO:0007669"/>
    <property type="project" value="UniProtKB-KW"/>
</dbReference>
<protein>
    <recommendedName>
        <fullName evidence="2">Protein CyaE</fullName>
    </recommendedName>
</protein>
<evidence type="ECO:0000256" key="4">
    <source>
        <dbReference type="SAM" id="MobiDB-lite"/>
    </source>
</evidence>
<name>A0A809RBB3_9PROT</name>
<keyword evidence="2" id="KW-0472">Membrane</keyword>
<feature type="compositionally biased region" description="Basic and acidic residues" evidence="4">
    <location>
        <begin position="474"/>
        <end position="484"/>
    </location>
</feature>
<comment type="similarity">
    <text evidence="1 2">Belongs to the outer membrane factor (OMF) (TC 1.B.17) family.</text>
</comment>
<keyword evidence="2" id="KW-0998">Cell outer membrane</keyword>
<reference evidence="6" key="1">
    <citation type="journal article" name="DNA Res.">
        <title>The physiological potential of anammox bacteria as revealed by their core genome structure.</title>
        <authorList>
            <person name="Okubo T."/>
            <person name="Toyoda A."/>
            <person name="Fukuhara K."/>
            <person name="Uchiyama I."/>
            <person name="Harigaya Y."/>
            <person name="Kuroiwa M."/>
            <person name="Suzuki T."/>
            <person name="Murakami Y."/>
            <person name="Suwa Y."/>
            <person name="Takami H."/>
        </authorList>
    </citation>
    <scope>NUCLEOTIDE SEQUENCE</scope>
    <source>
        <strain evidence="6">317325-3</strain>
    </source>
</reference>
<dbReference type="GO" id="GO:0015562">
    <property type="term" value="F:efflux transmembrane transporter activity"/>
    <property type="evidence" value="ECO:0007669"/>
    <property type="project" value="InterPro"/>
</dbReference>
<gene>
    <name evidence="6" type="ORF">DSYM_23340</name>
</gene>
<dbReference type="Gene3D" id="1.20.1600.10">
    <property type="entry name" value="Outer membrane efflux proteins (OEP)"/>
    <property type="match status" value="1"/>
</dbReference>
<comment type="function">
    <text evidence="2">CyaE is necessary for transport of calmodulin-sensitive adenylate cyclase-hemolysin (cyclolysin).</text>
</comment>
<keyword evidence="2" id="KW-0204">Cytolysis</keyword>
<evidence type="ECO:0000256" key="3">
    <source>
        <dbReference type="SAM" id="Coils"/>
    </source>
</evidence>
<accession>A0A809RBB3</accession>
<evidence type="ECO:0000313" key="6">
    <source>
        <dbReference type="EMBL" id="BBO21635.1"/>
    </source>
</evidence>
<dbReference type="GO" id="GO:0009279">
    <property type="term" value="C:cell outer membrane"/>
    <property type="evidence" value="ECO:0007669"/>
    <property type="project" value="UniProtKB-SubCell"/>
</dbReference>
<dbReference type="InterPro" id="IPR028351">
    <property type="entry name" value="CyaE"/>
</dbReference>